<accession>A0A0F9MX33</accession>
<gene>
    <name evidence="1" type="ORF">LCGC14_1101850</name>
</gene>
<evidence type="ECO:0000313" key="1">
    <source>
        <dbReference type="EMBL" id="KKN04002.1"/>
    </source>
</evidence>
<sequence length="133" mass="15611">MLKRRRLILNQKVRIIFDSKIGFVSKPAIFKKYTRTMVGKVSHEIPVFEYEGREITGLDCFWIPEEQASPEQVELIQRQLIPLQVKALETSYKLGYEIPEKIKDPEIRKMAKENIEKIDALVKKFGFDPRDDS</sequence>
<feature type="non-terminal residue" evidence="1">
    <location>
        <position position="133"/>
    </location>
</feature>
<organism evidence="1">
    <name type="scientific">marine sediment metagenome</name>
    <dbReference type="NCBI Taxonomy" id="412755"/>
    <lineage>
        <taxon>unclassified sequences</taxon>
        <taxon>metagenomes</taxon>
        <taxon>ecological metagenomes</taxon>
    </lineage>
</organism>
<proteinExistence type="predicted"/>
<comment type="caution">
    <text evidence="1">The sequence shown here is derived from an EMBL/GenBank/DDBJ whole genome shotgun (WGS) entry which is preliminary data.</text>
</comment>
<protein>
    <submittedName>
        <fullName evidence="1">Uncharacterized protein</fullName>
    </submittedName>
</protein>
<reference evidence="1" key="1">
    <citation type="journal article" date="2015" name="Nature">
        <title>Complex archaea that bridge the gap between prokaryotes and eukaryotes.</title>
        <authorList>
            <person name="Spang A."/>
            <person name="Saw J.H."/>
            <person name="Jorgensen S.L."/>
            <person name="Zaremba-Niedzwiedzka K."/>
            <person name="Martijn J."/>
            <person name="Lind A.E."/>
            <person name="van Eijk R."/>
            <person name="Schleper C."/>
            <person name="Guy L."/>
            <person name="Ettema T.J."/>
        </authorList>
    </citation>
    <scope>NUCLEOTIDE SEQUENCE</scope>
</reference>
<name>A0A0F9MX33_9ZZZZ</name>
<dbReference type="AlphaFoldDB" id="A0A0F9MX33"/>
<dbReference type="EMBL" id="LAZR01004971">
    <property type="protein sequence ID" value="KKN04002.1"/>
    <property type="molecule type" value="Genomic_DNA"/>
</dbReference>